<dbReference type="GO" id="GO:0005840">
    <property type="term" value="C:ribosome"/>
    <property type="evidence" value="ECO:0007669"/>
    <property type="project" value="UniProtKB-KW"/>
</dbReference>
<organism evidence="8 9">
    <name type="scientific">Sulfurospirillum tamanense</name>
    <dbReference type="NCBI Taxonomy" id="2813362"/>
    <lineage>
        <taxon>Bacteria</taxon>
        <taxon>Pseudomonadati</taxon>
        <taxon>Campylobacterota</taxon>
        <taxon>Epsilonproteobacteria</taxon>
        <taxon>Campylobacterales</taxon>
        <taxon>Sulfurospirillaceae</taxon>
        <taxon>Sulfurospirillum</taxon>
    </lineage>
</organism>
<comment type="subunit">
    <text evidence="5">Part of the 50S ribosomal subunit; part of the 5S rRNA/L5/L18/L25 subcomplex. Contacts the 5S rRNA. Binds to the 5S rRNA independently of L5 and L18.</text>
</comment>
<evidence type="ECO:0000313" key="8">
    <source>
        <dbReference type="EMBL" id="MBN2963415.1"/>
    </source>
</evidence>
<gene>
    <name evidence="5" type="primary">rplY</name>
    <name evidence="5" type="synonym">ctc</name>
    <name evidence="8" type="ORF">JWV37_01350</name>
</gene>
<dbReference type="InterPro" id="IPR011035">
    <property type="entry name" value="Ribosomal_bL25/Gln-tRNA_synth"/>
</dbReference>
<dbReference type="Gene3D" id="2.40.240.10">
    <property type="entry name" value="Ribosomal Protein L25, Chain P"/>
    <property type="match status" value="1"/>
</dbReference>
<dbReference type="HAMAP" id="MF_01334">
    <property type="entry name" value="Ribosomal_bL25_CTC"/>
    <property type="match status" value="1"/>
</dbReference>
<keyword evidence="2 5" id="KW-0694">RNA-binding</keyword>
<dbReference type="Pfam" id="PF01386">
    <property type="entry name" value="Ribosomal_L25p"/>
    <property type="match status" value="1"/>
</dbReference>
<feature type="domain" description="Large ribosomal subunit protein bL25 beta" evidence="7">
    <location>
        <begin position="99"/>
        <end position="176"/>
    </location>
</feature>
<keyword evidence="4 5" id="KW-0687">Ribonucleoprotein</keyword>
<protein>
    <recommendedName>
        <fullName evidence="5">Large ribosomal subunit protein bL25</fullName>
    </recommendedName>
    <alternativeName>
        <fullName evidence="5">General stress protein CTC</fullName>
    </alternativeName>
</protein>
<keyword evidence="1 5" id="KW-0699">rRNA-binding</keyword>
<dbReference type="NCBIfam" id="TIGR00731">
    <property type="entry name" value="bL25_bact_ctc"/>
    <property type="match status" value="1"/>
</dbReference>
<dbReference type="InterPro" id="IPR020930">
    <property type="entry name" value="Ribosomal_uL5_bac-type"/>
</dbReference>
<dbReference type="InterPro" id="IPR001021">
    <property type="entry name" value="Ribosomal_bL25_long"/>
</dbReference>
<evidence type="ECO:0000313" key="9">
    <source>
        <dbReference type="Proteomes" id="UP000703590"/>
    </source>
</evidence>
<comment type="caution">
    <text evidence="8">The sequence shown here is derived from an EMBL/GenBank/DDBJ whole genome shotgun (WGS) entry which is preliminary data.</text>
</comment>
<dbReference type="EMBL" id="JAFHKK010000002">
    <property type="protein sequence ID" value="MBN2963415.1"/>
    <property type="molecule type" value="Genomic_DNA"/>
</dbReference>
<proteinExistence type="inferred from homology"/>
<evidence type="ECO:0000256" key="2">
    <source>
        <dbReference type="ARBA" id="ARBA00022884"/>
    </source>
</evidence>
<sequence length="178" mass="19821">MLEGIIRESIEKKSTKALRRDGYLIANIYGKGFNNINAAFKENEFIKTVRKKETLAFPVKVGEQTLQVVIVEYQKDPITSRLVHVDLKVAQEGVVGKYMVPVKPVGTPIGLKNKGVLVQSKKRLSVRCKAENLPAFFPVDVSRLDVGDTILVRDMETPETVEMLDADRIAVLGVIKAK</sequence>
<comment type="function">
    <text evidence="5">This is one of the proteins that binds to the 5S RNA in the ribosome where it forms part of the central protuberance.</text>
</comment>
<reference evidence="8 9" key="3">
    <citation type="submission" date="2021-02" db="EMBL/GenBank/DDBJ databases">
        <authorList>
            <person name="Merkel A.Y."/>
        </authorList>
    </citation>
    <scope>NUCLEOTIDE SEQUENCE [LARGE SCALE GENOMIC DNA]</scope>
    <source>
        <strain evidence="8 9">T05b</strain>
    </source>
</reference>
<dbReference type="Pfam" id="PF14693">
    <property type="entry name" value="Ribosomal_TL5_C"/>
    <property type="match status" value="1"/>
</dbReference>
<keyword evidence="3 5" id="KW-0689">Ribosomal protein</keyword>
<name>A0ABS2WP50_9BACT</name>
<keyword evidence="9" id="KW-1185">Reference proteome</keyword>
<dbReference type="InterPro" id="IPR020056">
    <property type="entry name" value="Rbsml_bL25/Gln-tRNA_synth_N"/>
</dbReference>
<feature type="domain" description="Large ribosomal subunit protein bL25 L25" evidence="6">
    <location>
        <begin position="2"/>
        <end position="87"/>
    </location>
</feature>
<dbReference type="RefSeq" id="WP_205457855.1">
    <property type="nucleotide sequence ID" value="NZ_JAFHKK010000002.1"/>
</dbReference>
<dbReference type="InterPro" id="IPR029751">
    <property type="entry name" value="Ribosomal_L25_dom"/>
</dbReference>
<dbReference type="InterPro" id="IPR037121">
    <property type="entry name" value="Ribosomal_bL25_C"/>
</dbReference>
<dbReference type="PANTHER" id="PTHR33284:SF1">
    <property type="entry name" value="RIBOSOMAL PROTEIN L25_GLN-TRNA SYNTHETASE, ANTI-CODON-BINDING DOMAIN-CONTAINING PROTEIN"/>
    <property type="match status" value="1"/>
</dbReference>
<dbReference type="InterPro" id="IPR020057">
    <property type="entry name" value="Ribosomal_bL25_b-dom"/>
</dbReference>
<evidence type="ECO:0000256" key="5">
    <source>
        <dbReference type="HAMAP-Rule" id="MF_01334"/>
    </source>
</evidence>
<evidence type="ECO:0000259" key="7">
    <source>
        <dbReference type="Pfam" id="PF14693"/>
    </source>
</evidence>
<reference evidence="9" key="2">
    <citation type="submission" date="2021-02" db="EMBL/GenBank/DDBJ databases">
        <title>Sulfurospirillum tamanensis sp. nov.</title>
        <authorList>
            <person name="Merkel A.Y."/>
        </authorList>
    </citation>
    <scope>NUCLEOTIDE SEQUENCE [LARGE SCALE GENOMIC DNA]</scope>
    <source>
        <strain evidence="9">T05b</strain>
    </source>
</reference>
<dbReference type="PANTHER" id="PTHR33284">
    <property type="entry name" value="RIBOSOMAL PROTEIN L25/GLN-TRNA SYNTHETASE, ANTI-CODON-BINDING DOMAIN-CONTAINING PROTEIN"/>
    <property type="match status" value="1"/>
</dbReference>
<evidence type="ECO:0000256" key="1">
    <source>
        <dbReference type="ARBA" id="ARBA00022730"/>
    </source>
</evidence>
<evidence type="ECO:0000256" key="4">
    <source>
        <dbReference type="ARBA" id="ARBA00023274"/>
    </source>
</evidence>
<dbReference type="SUPFAM" id="SSF50715">
    <property type="entry name" value="Ribosomal protein L25-like"/>
    <property type="match status" value="1"/>
</dbReference>
<dbReference type="NCBIfam" id="NF004129">
    <property type="entry name" value="PRK05618.1-4"/>
    <property type="match status" value="1"/>
</dbReference>
<dbReference type="Gene3D" id="2.170.120.20">
    <property type="entry name" value="Ribosomal protein L25, beta domain"/>
    <property type="match status" value="1"/>
</dbReference>
<evidence type="ECO:0000259" key="6">
    <source>
        <dbReference type="Pfam" id="PF01386"/>
    </source>
</evidence>
<dbReference type="Proteomes" id="UP000703590">
    <property type="component" value="Unassembled WGS sequence"/>
</dbReference>
<dbReference type="CDD" id="cd00495">
    <property type="entry name" value="Ribosomal_L25_TL5_CTC"/>
    <property type="match status" value="1"/>
</dbReference>
<reference evidence="8 9" key="1">
    <citation type="submission" date="2021-02" db="EMBL/GenBank/DDBJ databases">
        <title>Sulfurospirillum tamanensis sp. nov.</title>
        <authorList>
            <person name="Frolova A."/>
            <person name="Merkel A."/>
            <person name="Slobodkin A."/>
        </authorList>
    </citation>
    <scope>NUCLEOTIDE SEQUENCE [LARGE SCALE GENOMIC DNA]</scope>
    <source>
        <strain evidence="8 9">T05b</strain>
    </source>
</reference>
<comment type="similarity">
    <text evidence="5">Belongs to the bacterial ribosomal protein bL25 family. CTC subfamily.</text>
</comment>
<evidence type="ECO:0000256" key="3">
    <source>
        <dbReference type="ARBA" id="ARBA00022980"/>
    </source>
</evidence>
<accession>A0ABS2WP50</accession>